<proteinExistence type="predicted"/>
<accession>A0ABS5EQJ0</accession>
<name>A0ABS5EQJ0_9PROT</name>
<keyword evidence="2" id="KW-1185">Reference proteome</keyword>
<evidence type="ECO:0000313" key="2">
    <source>
        <dbReference type="Proteomes" id="UP000698752"/>
    </source>
</evidence>
<protein>
    <submittedName>
        <fullName evidence="1">Uncharacterized protein</fullName>
    </submittedName>
</protein>
<evidence type="ECO:0000313" key="1">
    <source>
        <dbReference type="EMBL" id="MBR0653293.1"/>
    </source>
</evidence>
<organism evidence="1 2">
    <name type="scientific">Neoroseomonas terrae</name>
    <dbReference type="NCBI Taxonomy" id="424799"/>
    <lineage>
        <taxon>Bacteria</taxon>
        <taxon>Pseudomonadati</taxon>
        <taxon>Pseudomonadota</taxon>
        <taxon>Alphaproteobacteria</taxon>
        <taxon>Acetobacterales</taxon>
        <taxon>Acetobacteraceae</taxon>
        <taxon>Neoroseomonas</taxon>
    </lineage>
</organism>
<dbReference type="RefSeq" id="WP_211871999.1">
    <property type="nucleotide sequence ID" value="NZ_JAAEDI010000045.1"/>
</dbReference>
<gene>
    <name evidence="1" type="ORF">GXW78_26810</name>
</gene>
<sequence>MKGPSPWQCIGLAAVCREPISAIAAVTTAVAAIGGTVMQVAGSQQQAAAMRGQARQAEFDAESERIRGQVQSNQLRESLLRTLSAQRSRYAASGLIADEGSGLTLQEETAALADRELTMQTGNTTIRREQRRGQASLLNDSADWTETAGYARAGINLFEQVGSYAGRQAGTAKGPG</sequence>
<dbReference type="Proteomes" id="UP000698752">
    <property type="component" value="Unassembled WGS sequence"/>
</dbReference>
<reference evidence="2" key="1">
    <citation type="journal article" date="2021" name="Syst. Appl. Microbiol.">
        <title>Roseomonas hellenica sp. nov., isolated from roots of wild-growing Alkanna tinctoria.</title>
        <authorList>
            <person name="Rat A."/>
            <person name="Naranjo H.D."/>
            <person name="Lebbe L."/>
            <person name="Cnockaert M."/>
            <person name="Krigas N."/>
            <person name="Grigoriadou K."/>
            <person name="Maloupa E."/>
            <person name="Willems A."/>
        </authorList>
    </citation>
    <scope>NUCLEOTIDE SEQUENCE [LARGE SCALE GENOMIC DNA]</scope>
    <source>
        <strain evidence="2">LMG 31159</strain>
    </source>
</reference>
<dbReference type="EMBL" id="JAAEDI010000045">
    <property type="protein sequence ID" value="MBR0653293.1"/>
    <property type="molecule type" value="Genomic_DNA"/>
</dbReference>
<comment type="caution">
    <text evidence="1">The sequence shown here is derived from an EMBL/GenBank/DDBJ whole genome shotgun (WGS) entry which is preliminary data.</text>
</comment>